<evidence type="ECO:0000256" key="4">
    <source>
        <dbReference type="ARBA" id="ARBA00022723"/>
    </source>
</evidence>
<feature type="compositionally biased region" description="Basic residues" evidence="9">
    <location>
        <begin position="67"/>
        <end position="80"/>
    </location>
</feature>
<dbReference type="InterPro" id="IPR044066">
    <property type="entry name" value="TRIAD_supradom"/>
</dbReference>
<keyword evidence="3" id="KW-0808">Transferase</keyword>
<dbReference type="PANTHER" id="PTHR11685">
    <property type="entry name" value="RBR FAMILY RING FINGER AND IBR DOMAIN-CONTAINING"/>
    <property type="match status" value="1"/>
</dbReference>
<evidence type="ECO:0000259" key="10">
    <source>
        <dbReference type="PROSITE" id="PS51873"/>
    </source>
</evidence>
<keyword evidence="12" id="KW-1185">Reference proteome</keyword>
<feature type="compositionally biased region" description="Low complexity" evidence="9">
    <location>
        <begin position="557"/>
        <end position="566"/>
    </location>
</feature>
<evidence type="ECO:0000256" key="9">
    <source>
        <dbReference type="SAM" id="MobiDB-lite"/>
    </source>
</evidence>
<evidence type="ECO:0000256" key="5">
    <source>
        <dbReference type="ARBA" id="ARBA00022737"/>
    </source>
</evidence>
<protein>
    <recommendedName>
        <fullName evidence="2">RBR-type E3 ubiquitin transferase</fullName>
        <ecNumber evidence="2">2.3.2.31</ecNumber>
    </recommendedName>
</protein>
<comment type="catalytic activity">
    <reaction evidence="1">
        <text>[E2 ubiquitin-conjugating enzyme]-S-ubiquitinyl-L-cysteine + [acceptor protein]-L-lysine = [E2 ubiquitin-conjugating enzyme]-L-cysteine + [acceptor protein]-N(6)-ubiquitinyl-L-lysine.</text>
        <dbReference type="EC" id="2.3.2.31"/>
    </reaction>
</comment>
<feature type="compositionally biased region" description="Low complexity" evidence="9">
    <location>
        <begin position="57"/>
        <end position="66"/>
    </location>
</feature>
<dbReference type="CDD" id="cd22584">
    <property type="entry name" value="Rcat_RBR_unk"/>
    <property type="match status" value="1"/>
</dbReference>
<dbReference type="InterPro" id="IPR002867">
    <property type="entry name" value="IBR_dom"/>
</dbReference>
<dbReference type="Pfam" id="PF01485">
    <property type="entry name" value="IBR"/>
    <property type="match status" value="2"/>
</dbReference>
<dbReference type="EC" id="2.3.2.31" evidence="2"/>
<name>A0AAN9UZJ0_9PEZI</name>
<evidence type="ECO:0000313" key="12">
    <source>
        <dbReference type="Proteomes" id="UP001320420"/>
    </source>
</evidence>
<sequence>MPRPSHRVARSVTATDRSSRSRRRYDEDDEDSDRMRSKTRARSVSSSRSTSSRDSESIVAAAPPRQVQRRRSITRVRKASRSSSISSSAEFTPSVSTQDERTERRPVRKHIEVVSEPEPGPSERRRPQRRRQKIVYMDESDHAGIYEEPLPIRARDRTSPSRQPARRHSDSRSSSQKRPQRGRRDEGKQVASAKRPSKPYRKYYGSESYSEKTPPRVRPRATSSSHIASSQSLGSSSRHHIPLKHVDRLFDDHFKRTWNRKFAEFSTQNRIYCPKKSCGAWIKPGRMHERNGRKFAKCGRCDTKICCACNGKWHESRRCPRDEETRQILQQAKELGWQRCFSCQALVELSEGCNHMTCRCGSQFCMICGSKWKTCECPWFNYDRIDQDPLDHMQVPSPVPDRERLDNGDVSSRDIRTGRGPLPGARPRQLTYEEDLYRRRLQEQEDEEYARRLQYGEPDDDGYMSDYGDDGGLANTGSRFLDDDYRRGSQSLVQPSPPPPAPPMTPFERSNSVANYVSGVNRARGFRGTSIDRLADRFSEQRQGGSPIHRSFGNPIAHAGSPAMAMGPPPPPVAAGGHLLMRHHTMDDEMFSSPRGIRASGRMAPRRATLDYMDEGGVYASQGRRRHQEREREPPRDSVLAGLTTTDRGSNRVVEWSKHVEPGLPDNHTAAITT</sequence>
<keyword evidence="4" id="KW-0479">Metal-binding</keyword>
<evidence type="ECO:0000256" key="8">
    <source>
        <dbReference type="ARBA" id="ARBA00022833"/>
    </source>
</evidence>
<feature type="region of interest" description="Disordered" evidence="9">
    <location>
        <begin position="616"/>
        <end position="653"/>
    </location>
</feature>
<accession>A0AAN9UZJ0</accession>
<evidence type="ECO:0000256" key="6">
    <source>
        <dbReference type="ARBA" id="ARBA00022771"/>
    </source>
</evidence>
<dbReference type="GO" id="GO:0061630">
    <property type="term" value="F:ubiquitin protein ligase activity"/>
    <property type="evidence" value="ECO:0007669"/>
    <property type="project" value="UniProtKB-EC"/>
</dbReference>
<evidence type="ECO:0000256" key="7">
    <source>
        <dbReference type="ARBA" id="ARBA00022786"/>
    </source>
</evidence>
<reference evidence="11 12" key="1">
    <citation type="submission" date="2024-02" db="EMBL/GenBank/DDBJ databases">
        <title>De novo assembly and annotation of 12 fungi associated with fruit tree decline syndrome in Ontario, Canada.</title>
        <authorList>
            <person name="Sulman M."/>
            <person name="Ellouze W."/>
            <person name="Ilyukhin E."/>
        </authorList>
    </citation>
    <scope>NUCLEOTIDE SEQUENCE [LARGE SCALE GENOMIC DNA]</scope>
    <source>
        <strain evidence="11 12">M11/M66-122</strain>
    </source>
</reference>
<proteinExistence type="predicted"/>
<keyword evidence="7" id="KW-0833">Ubl conjugation pathway</keyword>
<feature type="compositionally biased region" description="Low complexity" evidence="9">
    <location>
        <begin position="223"/>
        <end position="236"/>
    </location>
</feature>
<keyword evidence="6" id="KW-0863">Zinc-finger</keyword>
<keyword evidence="8" id="KW-0862">Zinc</keyword>
<feature type="region of interest" description="Disordered" evidence="9">
    <location>
        <begin position="1"/>
        <end position="238"/>
    </location>
</feature>
<feature type="domain" description="RING-type" evidence="10">
    <location>
        <begin position="166"/>
        <end position="386"/>
    </location>
</feature>
<dbReference type="Gene3D" id="1.20.120.1750">
    <property type="match status" value="1"/>
</dbReference>
<gene>
    <name evidence="11" type="ORF">SLS62_002690</name>
</gene>
<dbReference type="EMBL" id="JAKJXP020000014">
    <property type="protein sequence ID" value="KAK7755185.1"/>
    <property type="molecule type" value="Genomic_DNA"/>
</dbReference>
<dbReference type="GO" id="GO:0008270">
    <property type="term" value="F:zinc ion binding"/>
    <property type="evidence" value="ECO:0007669"/>
    <property type="project" value="UniProtKB-KW"/>
</dbReference>
<feature type="region of interest" description="Disordered" evidence="9">
    <location>
        <begin position="391"/>
        <end position="434"/>
    </location>
</feature>
<dbReference type="SUPFAM" id="SSF57850">
    <property type="entry name" value="RING/U-box"/>
    <property type="match status" value="1"/>
</dbReference>
<feature type="region of interest" description="Disordered" evidence="9">
    <location>
        <begin position="557"/>
        <end position="577"/>
    </location>
</feature>
<evidence type="ECO:0000256" key="2">
    <source>
        <dbReference type="ARBA" id="ARBA00012251"/>
    </source>
</evidence>
<comment type="caution">
    <text evidence="11">The sequence shown here is derived from an EMBL/GenBank/DDBJ whole genome shotgun (WGS) entry which is preliminary data.</text>
</comment>
<keyword evidence="5" id="KW-0677">Repeat</keyword>
<organism evidence="11 12">
    <name type="scientific">Diatrype stigma</name>
    <dbReference type="NCBI Taxonomy" id="117547"/>
    <lineage>
        <taxon>Eukaryota</taxon>
        <taxon>Fungi</taxon>
        <taxon>Dikarya</taxon>
        <taxon>Ascomycota</taxon>
        <taxon>Pezizomycotina</taxon>
        <taxon>Sordariomycetes</taxon>
        <taxon>Xylariomycetidae</taxon>
        <taxon>Xylariales</taxon>
        <taxon>Diatrypaceae</taxon>
        <taxon>Diatrype</taxon>
    </lineage>
</organism>
<dbReference type="PROSITE" id="PS51873">
    <property type="entry name" value="TRIAD"/>
    <property type="match status" value="1"/>
</dbReference>
<dbReference type="AlphaFoldDB" id="A0AAN9UZJ0"/>
<feature type="compositionally biased region" description="Basic and acidic residues" evidence="9">
    <location>
        <begin position="400"/>
        <end position="417"/>
    </location>
</feature>
<dbReference type="Proteomes" id="UP001320420">
    <property type="component" value="Unassembled WGS sequence"/>
</dbReference>
<feature type="compositionally biased region" description="Acidic residues" evidence="9">
    <location>
        <begin position="457"/>
        <end position="469"/>
    </location>
</feature>
<feature type="region of interest" description="Disordered" evidence="9">
    <location>
        <begin position="454"/>
        <end position="483"/>
    </location>
</feature>
<evidence type="ECO:0000256" key="3">
    <source>
        <dbReference type="ARBA" id="ARBA00022679"/>
    </source>
</evidence>
<dbReference type="GO" id="GO:0016567">
    <property type="term" value="P:protein ubiquitination"/>
    <property type="evidence" value="ECO:0007669"/>
    <property type="project" value="InterPro"/>
</dbReference>
<evidence type="ECO:0000313" key="11">
    <source>
        <dbReference type="EMBL" id="KAK7755185.1"/>
    </source>
</evidence>
<dbReference type="InterPro" id="IPR031127">
    <property type="entry name" value="E3_UB_ligase_RBR"/>
</dbReference>
<evidence type="ECO:0000256" key="1">
    <source>
        <dbReference type="ARBA" id="ARBA00001798"/>
    </source>
</evidence>
<feature type="compositionally biased region" description="Basic and acidic residues" evidence="9">
    <location>
        <begin position="98"/>
        <end position="113"/>
    </location>
</feature>